<evidence type="ECO:0000313" key="3">
    <source>
        <dbReference type="EMBL" id="GLB51589.1"/>
    </source>
</evidence>
<feature type="domain" description="DUF2059" evidence="2">
    <location>
        <begin position="85"/>
        <end position="143"/>
    </location>
</feature>
<keyword evidence="4" id="KW-1185">Reference proteome</keyword>
<dbReference type="AlphaFoldDB" id="A0A9W6ETT2"/>
<feature type="chain" id="PRO_5040936835" description="DUF2059 domain-containing protein" evidence="1">
    <location>
        <begin position="21"/>
        <end position="151"/>
    </location>
</feature>
<dbReference type="EMBL" id="BRVP01000003">
    <property type="protein sequence ID" value="GLB51589.1"/>
    <property type="molecule type" value="Genomic_DNA"/>
</dbReference>
<dbReference type="Proteomes" id="UP001143545">
    <property type="component" value="Unassembled WGS sequence"/>
</dbReference>
<evidence type="ECO:0000256" key="1">
    <source>
        <dbReference type="SAM" id="SignalP"/>
    </source>
</evidence>
<feature type="signal peptide" evidence="1">
    <location>
        <begin position="1"/>
        <end position="20"/>
    </location>
</feature>
<name>A0A9W6ETT2_9FLAO</name>
<gene>
    <name evidence="3" type="ORF">NBRC110019_06280</name>
</gene>
<reference evidence="3" key="1">
    <citation type="submission" date="2022-07" db="EMBL/GenBank/DDBJ databases">
        <title>Taxonomy of Novel Oxalotrophic and Methylotrophic Bacteria.</title>
        <authorList>
            <person name="Sahin N."/>
            <person name="Tani A."/>
        </authorList>
    </citation>
    <scope>NUCLEOTIDE SEQUENCE</scope>
    <source>
        <strain evidence="3">AM327</strain>
    </source>
</reference>
<accession>A0A9W6ETT2</accession>
<dbReference type="InterPro" id="IPR018637">
    <property type="entry name" value="DUF2059"/>
</dbReference>
<evidence type="ECO:0000259" key="2">
    <source>
        <dbReference type="Pfam" id="PF09832"/>
    </source>
</evidence>
<organism evidence="3 4">
    <name type="scientific">Neptunitalea chrysea</name>
    <dbReference type="NCBI Taxonomy" id="1647581"/>
    <lineage>
        <taxon>Bacteria</taxon>
        <taxon>Pseudomonadati</taxon>
        <taxon>Bacteroidota</taxon>
        <taxon>Flavobacteriia</taxon>
        <taxon>Flavobacteriales</taxon>
        <taxon>Flavobacteriaceae</taxon>
        <taxon>Neptunitalea</taxon>
    </lineage>
</organism>
<proteinExistence type="predicted"/>
<comment type="caution">
    <text evidence="3">The sequence shown here is derived from an EMBL/GenBank/DDBJ whole genome shotgun (WGS) entry which is preliminary data.</text>
</comment>
<keyword evidence="1" id="KW-0732">Signal</keyword>
<dbReference type="Pfam" id="PF09832">
    <property type="entry name" value="DUF2059"/>
    <property type="match status" value="1"/>
</dbReference>
<sequence length="151" mass="17308">MRKMILLFLIVAGTIQQANAQSEDSTDTYRDKVDELLILGGSEQVFKTAVGNILKMYKDKNSDNQELVLFLDKLEERMLKESLNELTDMLVPVYKKNFTAEDLDQLIAFYKTDIGKKLVEKTPAIMEESMQIGQLWGRKVAEEVQAELEKN</sequence>
<protein>
    <recommendedName>
        <fullName evidence="2">DUF2059 domain-containing protein</fullName>
    </recommendedName>
</protein>
<dbReference type="RefSeq" id="WP_281752278.1">
    <property type="nucleotide sequence ID" value="NZ_BRVP01000003.1"/>
</dbReference>
<evidence type="ECO:0000313" key="4">
    <source>
        <dbReference type="Proteomes" id="UP001143545"/>
    </source>
</evidence>